<evidence type="ECO:0000256" key="1">
    <source>
        <dbReference type="ARBA" id="ARBA00004906"/>
    </source>
</evidence>
<dbReference type="InterPro" id="IPR024766">
    <property type="entry name" value="Znf_RING_H2"/>
</dbReference>
<dbReference type="VEuPathDB" id="FungiDB:PSHT_14262"/>
<dbReference type="PROSITE" id="PS50089">
    <property type="entry name" value="ZF_RING_2"/>
    <property type="match status" value="3"/>
</dbReference>
<dbReference type="GO" id="GO:0006511">
    <property type="term" value="P:ubiquitin-dependent protein catabolic process"/>
    <property type="evidence" value="ECO:0007669"/>
    <property type="project" value="TreeGrafter"/>
</dbReference>
<keyword evidence="8" id="KW-1133">Transmembrane helix</keyword>
<keyword evidence="8" id="KW-0472">Membrane</keyword>
<dbReference type="GO" id="GO:0061630">
    <property type="term" value="F:ubiquitin protein ligase activity"/>
    <property type="evidence" value="ECO:0007669"/>
    <property type="project" value="TreeGrafter"/>
</dbReference>
<dbReference type="InterPro" id="IPR027370">
    <property type="entry name" value="Znf-RING_euk"/>
</dbReference>
<keyword evidence="4" id="KW-0833">Ubl conjugation pathway</keyword>
<reference evidence="11" key="3">
    <citation type="journal article" date="2018" name="Mol. Plant Microbe Interact.">
        <title>Genome sequence resources for the wheat stripe rust pathogen (Puccinia striiformis f. sp. tritici) and the barley stripe rust pathogen (Puccinia striiformis f. sp. hordei).</title>
        <authorList>
            <person name="Xia C."/>
            <person name="Wang M."/>
            <person name="Yin C."/>
            <person name="Cornejo O.E."/>
            <person name="Hulbert S.H."/>
            <person name="Chen X."/>
        </authorList>
    </citation>
    <scope>NUCLEOTIDE SEQUENCE [LARGE SCALE GENOMIC DNA]</scope>
    <source>
        <strain evidence="11">93TX-2</strain>
    </source>
</reference>
<feature type="region of interest" description="Disordered" evidence="7">
    <location>
        <begin position="469"/>
        <end position="490"/>
    </location>
</feature>
<dbReference type="EMBL" id="PKSM01000313">
    <property type="protein sequence ID" value="POV98011.1"/>
    <property type="molecule type" value="Genomic_DNA"/>
</dbReference>
<dbReference type="OrthoDB" id="8062037at2759"/>
<dbReference type="GO" id="GO:0016567">
    <property type="term" value="P:protein ubiquitination"/>
    <property type="evidence" value="ECO:0007669"/>
    <property type="project" value="UniProtKB-UniPathway"/>
</dbReference>
<dbReference type="GO" id="GO:0005737">
    <property type="term" value="C:cytoplasm"/>
    <property type="evidence" value="ECO:0007669"/>
    <property type="project" value="TreeGrafter"/>
</dbReference>
<feature type="domain" description="RING-type" evidence="9">
    <location>
        <begin position="155"/>
        <end position="210"/>
    </location>
</feature>
<comment type="caution">
    <text evidence="10">The sequence shown here is derived from an EMBL/GenBank/DDBJ whole genome shotgun (WGS) entry which is preliminary data.</text>
</comment>
<proteinExistence type="predicted"/>
<reference evidence="11" key="2">
    <citation type="journal article" date="2018" name="BMC Genomics">
        <title>Genomic insights into host adaptation between the wheat stripe rust pathogen (Puccinia striiformis f. sp. tritici) and the barley stripe rust pathogen (Puccinia striiformis f. sp. hordei).</title>
        <authorList>
            <person name="Xia C."/>
            <person name="Wang M."/>
            <person name="Yin C."/>
            <person name="Cornejo O.E."/>
            <person name="Hulbert S.H."/>
            <person name="Chen X."/>
        </authorList>
    </citation>
    <scope>NUCLEOTIDE SEQUENCE [LARGE SCALE GENOMIC DNA]</scope>
    <source>
        <strain evidence="11">93TX-2</strain>
    </source>
</reference>
<comment type="pathway">
    <text evidence="1">Protein modification; protein ubiquitination.</text>
</comment>
<evidence type="ECO:0000256" key="7">
    <source>
        <dbReference type="SAM" id="MobiDB-lite"/>
    </source>
</evidence>
<dbReference type="Pfam" id="PF12678">
    <property type="entry name" value="zf-rbx1"/>
    <property type="match status" value="2"/>
</dbReference>
<evidence type="ECO:0000313" key="10">
    <source>
        <dbReference type="EMBL" id="POV98011.1"/>
    </source>
</evidence>
<dbReference type="VEuPathDB" id="FungiDB:PSTT_07665"/>
<evidence type="ECO:0000259" key="9">
    <source>
        <dbReference type="PROSITE" id="PS50089"/>
    </source>
</evidence>
<feature type="compositionally biased region" description="Basic and acidic residues" evidence="7">
    <location>
        <begin position="104"/>
        <end position="115"/>
    </location>
</feature>
<gene>
    <name evidence="10" type="ORF">PSHT_14262</name>
</gene>
<name>A0A2S4ULC0_9BASI</name>
<feature type="domain" description="RING-type" evidence="9">
    <location>
        <begin position="406"/>
        <end position="460"/>
    </location>
</feature>
<feature type="region of interest" description="Disordered" evidence="7">
    <location>
        <begin position="369"/>
        <end position="390"/>
    </location>
</feature>
<keyword evidence="8" id="KW-0812">Transmembrane</keyword>
<organism evidence="10 11">
    <name type="scientific">Puccinia striiformis</name>
    <dbReference type="NCBI Taxonomy" id="27350"/>
    <lineage>
        <taxon>Eukaryota</taxon>
        <taxon>Fungi</taxon>
        <taxon>Dikarya</taxon>
        <taxon>Basidiomycota</taxon>
        <taxon>Pucciniomycotina</taxon>
        <taxon>Pucciniomycetes</taxon>
        <taxon>Pucciniales</taxon>
        <taxon>Pucciniaceae</taxon>
        <taxon>Puccinia</taxon>
    </lineage>
</organism>
<dbReference type="PANTHER" id="PTHR22765">
    <property type="entry name" value="RING FINGER AND PROTEASE ASSOCIATED DOMAIN-CONTAINING"/>
    <property type="match status" value="1"/>
</dbReference>
<dbReference type="GO" id="GO:0008270">
    <property type="term" value="F:zinc ion binding"/>
    <property type="evidence" value="ECO:0007669"/>
    <property type="project" value="UniProtKB-KW"/>
</dbReference>
<sequence>MYQAPSLLKTSSWTPRASQGPADTPSGLVYPNHWSDSRGLAGKCLGLTAPQERILPTPGELSEQAGDGVGSIPFSHTIPIEPNLLTGPPKLRQSGTLAQSAATSHHDSHEPDSAEKLQSIVTERPAETDQTTKSSPQGSNINATGGGTASKKMDCAICLGEFDITALEDETLVPDQPALHKLEPCSHIFHQECIVEWLKRDPSHTCPHCRKEPQNSPVTQDSNSGCNSPVSISDQFYPGIWIYPGRSLRYGSRRSIGSGSREDIEMGVTNFQERRGVCTYMAVVIRVFILLSALVLTIVLMHLGNNFGLDSPPLGQLSERAYVATYHCPPWTQPRLSQIGRQNLRRYRHARGPFLIPALANEQDDASESQALVVQSKGEEQIPRSSAEGSSIRVLDQGSASRMGECAVCLEEFNFAALGDEELIPNQPPLRQLVACFHTYHRGCIDKWLADPSKTCPHCRTVSQDDIIRPDPGHYPHHPRGSGDTLGSESHRHIETGLTYEESRAVYFCFSIIIPMLSALFWLSFVLVLSRLHGYLGTPKDALLVVGGCFTLDSPHEQIRPMSTMGQWSERAGEGDASFNPLHTISIEPNLPTGSPLRLSHSADLAHSAAVHHASSVPHGAQELRPIADERLEGAEEKHKGLCQGSRPSMDGSCTRIRDGESAPTMVACAICLDKFDIAALDDEEIVPDQPPLLQLGCFHTFHKECIEPWFKKDPRNTCPLCRAASPHGIITSSPDNQQIALNVETAISATTDVDIHEMTICVDRFLRGCIVGIFLVALALAILLIHGSLMSSAYRSY</sequence>
<keyword evidence="11" id="KW-1185">Reference proteome</keyword>
<feature type="compositionally biased region" description="Polar residues" evidence="7">
    <location>
        <begin position="128"/>
        <end position="143"/>
    </location>
</feature>
<keyword evidence="3 6" id="KW-0863">Zinc-finger</keyword>
<dbReference type="Gene3D" id="3.30.40.10">
    <property type="entry name" value="Zinc/RING finger domain, C3HC4 (zinc finger)"/>
    <property type="match status" value="3"/>
</dbReference>
<evidence type="ECO:0000313" key="11">
    <source>
        <dbReference type="Proteomes" id="UP000238274"/>
    </source>
</evidence>
<evidence type="ECO:0000256" key="5">
    <source>
        <dbReference type="ARBA" id="ARBA00022833"/>
    </source>
</evidence>
<feature type="region of interest" description="Disordered" evidence="7">
    <location>
        <begin position="1"/>
        <end position="31"/>
    </location>
</feature>
<dbReference type="SMART" id="SM00184">
    <property type="entry name" value="RING"/>
    <property type="match status" value="3"/>
</dbReference>
<dbReference type="Pfam" id="PF13445">
    <property type="entry name" value="zf-RING_UBOX"/>
    <property type="match status" value="1"/>
</dbReference>
<dbReference type="VEuPathDB" id="FungiDB:PSTT_16502"/>
<evidence type="ECO:0000256" key="6">
    <source>
        <dbReference type="PROSITE-ProRule" id="PRU00175"/>
    </source>
</evidence>
<feature type="transmembrane region" description="Helical" evidence="8">
    <location>
        <begin position="505"/>
        <end position="529"/>
    </location>
</feature>
<dbReference type="Proteomes" id="UP000238274">
    <property type="component" value="Unassembled WGS sequence"/>
</dbReference>
<dbReference type="PANTHER" id="PTHR22765:SF416">
    <property type="entry name" value="E3 UBIQUITIN-PROTEIN LIGASE GODZILLA"/>
    <property type="match status" value="1"/>
</dbReference>
<feature type="domain" description="RING-type" evidence="9">
    <location>
        <begin position="669"/>
        <end position="723"/>
    </location>
</feature>
<keyword evidence="2" id="KW-0479">Metal-binding</keyword>
<reference evidence="10 11" key="1">
    <citation type="submission" date="2017-12" db="EMBL/GenBank/DDBJ databases">
        <title>Gene loss provides genomic basis for host adaptation in cereal stripe rust fungi.</title>
        <authorList>
            <person name="Xia C."/>
        </authorList>
    </citation>
    <scope>NUCLEOTIDE SEQUENCE [LARGE SCALE GENOMIC DNA]</scope>
    <source>
        <strain evidence="10 11">93TX-2</strain>
    </source>
</reference>
<accession>A0A2S4ULC0</accession>
<keyword evidence="5" id="KW-0862">Zinc</keyword>
<feature type="compositionally biased region" description="Polar residues" evidence="7">
    <location>
        <begin position="8"/>
        <end position="17"/>
    </location>
</feature>
<evidence type="ECO:0000256" key="3">
    <source>
        <dbReference type="ARBA" id="ARBA00022771"/>
    </source>
</evidence>
<feature type="transmembrane region" description="Helical" evidence="8">
    <location>
        <begin position="280"/>
        <end position="303"/>
    </location>
</feature>
<feature type="region of interest" description="Disordered" evidence="7">
    <location>
        <begin position="80"/>
        <end position="150"/>
    </location>
</feature>
<dbReference type="AlphaFoldDB" id="A0A2S4ULC0"/>
<evidence type="ECO:0000256" key="2">
    <source>
        <dbReference type="ARBA" id="ARBA00022723"/>
    </source>
</evidence>
<dbReference type="InterPro" id="IPR013083">
    <property type="entry name" value="Znf_RING/FYVE/PHD"/>
</dbReference>
<protein>
    <recommendedName>
        <fullName evidence="9">RING-type domain-containing protein</fullName>
    </recommendedName>
</protein>
<feature type="transmembrane region" description="Helical" evidence="8">
    <location>
        <begin position="766"/>
        <end position="786"/>
    </location>
</feature>
<dbReference type="InterPro" id="IPR051826">
    <property type="entry name" value="E3_ubiquitin-ligase_domain"/>
</dbReference>
<evidence type="ECO:0000256" key="8">
    <source>
        <dbReference type="SAM" id="Phobius"/>
    </source>
</evidence>
<evidence type="ECO:0000256" key="4">
    <source>
        <dbReference type="ARBA" id="ARBA00022786"/>
    </source>
</evidence>
<feature type="compositionally biased region" description="Polar residues" evidence="7">
    <location>
        <begin position="93"/>
        <end position="103"/>
    </location>
</feature>
<dbReference type="SUPFAM" id="SSF57850">
    <property type="entry name" value="RING/U-box"/>
    <property type="match status" value="3"/>
</dbReference>
<dbReference type="UniPathway" id="UPA00143"/>
<dbReference type="InterPro" id="IPR001841">
    <property type="entry name" value="Znf_RING"/>
</dbReference>